<evidence type="ECO:0000256" key="2">
    <source>
        <dbReference type="ARBA" id="ARBA00022448"/>
    </source>
</evidence>
<evidence type="ECO:0000313" key="13">
    <source>
        <dbReference type="Proteomes" id="UP000007110"/>
    </source>
</evidence>
<keyword evidence="8" id="KW-0906">Nuclear pore complex</keyword>
<reference evidence="12" key="2">
    <citation type="submission" date="2021-01" db="UniProtKB">
        <authorList>
            <consortium name="EnsemblMetazoa"/>
        </authorList>
    </citation>
    <scope>IDENTIFICATION</scope>
</reference>
<dbReference type="InterPro" id="IPR045255">
    <property type="entry name" value="RanBP1-like"/>
</dbReference>
<evidence type="ECO:0000256" key="8">
    <source>
        <dbReference type="ARBA" id="ARBA00023132"/>
    </source>
</evidence>
<proteinExistence type="predicted"/>
<feature type="compositionally biased region" description="Basic and acidic residues" evidence="10">
    <location>
        <begin position="1"/>
        <end position="11"/>
    </location>
</feature>
<evidence type="ECO:0000256" key="9">
    <source>
        <dbReference type="ARBA" id="ARBA00023242"/>
    </source>
</evidence>
<keyword evidence="2" id="KW-0813">Transport</keyword>
<feature type="domain" description="RanBD1" evidence="11">
    <location>
        <begin position="407"/>
        <end position="553"/>
    </location>
</feature>
<feature type="compositionally biased region" description="Polar residues" evidence="10">
    <location>
        <begin position="281"/>
        <end position="299"/>
    </location>
</feature>
<dbReference type="Pfam" id="PF00638">
    <property type="entry name" value="Ran_BP1"/>
    <property type="match status" value="1"/>
</dbReference>
<evidence type="ECO:0000256" key="4">
    <source>
        <dbReference type="ARBA" id="ARBA00022816"/>
    </source>
</evidence>
<keyword evidence="6" id="KW-0007">Acetylation</keyword>
<feature type="region of interest" description="Disordered" evidence="10">
    <location>
        <begin position="263"/>
        <end position="299"/>
    </location>
</feature>
<dbReference type="InterPro" id="IPR000156">
    <property type="entry name" value="Ran_bind_dom"/>
</dbReference>
<keyword evidence="3" id="KW-0677">Repeat</keyword>
<evidence type="ECO:0000313" key="12">
    <source>
        <dbReference type="EnsemblMetazoa" id="XP_030845036"/>
    </source>
</evidence>
<evidence type="ECO:0000256" key="5">
    <source>
        <dbReference type="ARBA" id="ARBA00022927"/>
    </source>
</evidence>
<feature type="compositionally biased region" description="Basic and acidic residues" evidence="10">
    <location>
        <begin position="54"/>
        <end position="63"/>
    </location>
</feature>
<comment type="subcellular location">
    <subcellularLocation>
        <location evidence="1">Nucleus</location>
        <location evidence="1">Nuclear pore complex</location>
    </subcellularLocation>
</comment>
<dbReference type="InterPro" id="IPR011993">
    <property type="entry name" value="PH-like_dom_sf"/>
</dbReference>
<evidence type="ECO:0000259" key="11">
    <source>
        <dbReference type="SMART" id="SM00160"/>
    </source>
</evidence>
<dbReference type="InterPro" id="IPR015007">
    <property type="entry name" value="NUP2/50/61"/>
</dbReference>
<dbReference type="CDD" id="cd13170">
    <property type="entry name" value="RanBD_NUP50"/>
    <property type="match status" value="1"/>
</dbReference>
<dbReference type="RefSeq" id="XP_030845036.1">
    <property type="nucleotide sequence ID" value="XM_030989176.1"/>
</dbReference>
<evidence type="ECO:0000256" key="6">
    <source>
        <dbReference type="ARBA" id="ARBA00022990"/>
    </source>
</evidence>
<organism evidence="12 13">
    <name type="scientific">Strongylocentrotus purpuratus</name>
    <name type="common">Purple sea urchin</name>
    <dbReference type="NCBI Taxonomy" id="7668"/>
    <lineage>
        <taxon>Eukaryota</taxon>
        <taxon>Metazoa</taxon>
        <taxon>Echinodermata</taxon>
        <taxon>Eleutherozoa</taxon>
        <taxon>Echinozoa</taxon>
        <taxon>Echinoidea</taxon>
        <taxon>Euechinoidea</taxon>
        <taxon>Echinacea</taxon>
        <taxon>Camarodonta</taxon>
        <taxon>Echinidea</taxon>
        <taxon>Strongylocentrotidae</taxon>
        <taxon>Strongylocentrotus</taxon>
    </lineage>
</organism>
<keyword evidence="5" id="KW-0653">Protein transport</keyword>
<feature type="compositionally biased region" description="Polar residues" evidence="10">
    <location>
        <begin position="174"/>
        <end position="186"/>
    </location>
</feature>
<protein>
    <recommendedName>
        <fullName evidence="11">RanBD1 domain-containing protein</fullName>
    </recommendedName>
</protein>
<keyword evidence="7" id="KW-0811">Translocation</keyword>
<evidence type="ECO:0000256" key="10">
    <source>
        <dbReference type="SAM" id="MobiDB-lite"/>
    </source>
</evidence>
<feature type="region of interest" description="Disordered" evidence="10">
    <location>
        <begin position="392"/>
        <end position="411"/>
    </location>
</feature>
<keyword evidence="9" id="KW-0539">Nucleus</keyword>
<dbReference type="Gene3D" id="2.30.29.30">
    <property type="entry name" value="Pleckstrin-homology domain (PH domain)/Phosphotyrosine-binding domain (PTB)"/>
    <property type="match status" value="1"/>
</dbReference>
<dbReference type="Proteomes" id="UP000007110">
    <property type="component" value="Unassembled WGS sequence"/>
</dbReference>
<dbReference type="PANTHER" id="PTHR23138:SF141">
    <property type="entry name" value="NUCLEAR PORE COMPLEX PROTEIN NUP50"/>
    <property type="match status" value="1"/>
</dbReference>
<dbReference type="Pfam" id="PF08911">
    <property type="entry name" value="NUP50"/>
    <property type="match status" value="1"/>
</dbReference>
<sequence length="556" mass="59365">MKSTSDYDARENNATLQKKRTDRSRVDLLTGNTAHLSTPSTPTRATAKMSKRRAGMELTHDNWDQEEEEAEEAGTFSVADKDTLSRRPMIKAKRRVTEKQQDESEPAAQTPFAAFKGFSGFGSATQQTSTASFGFKPVSTASPTAPVTQSTVSFGSAASSNTVKLQAKTTFSFKPSAESQPSTNMFTLGKTDTDPKTSSNGSSLFSKSENGGKGTDVYADEIRALNRSVSAWIQKHVEGNPVCDLTPIFEDYKKHLGEIEEKQAKGKEGGGGGEQSKTKPQLATVSPLLTEQGKSSSTTAVSFTGFKFAGGPAAAAESEKAPSAPKVSFGFGAASSDNKGFSFGATTSDNKNLGFGGASSDNKSLGFGSSSSSSSTSGSMAGKFSFGDLTKAAPSSQVKKEEEEESDEPPKVEVKVIEEKDSLYSTRCKIFYKKESEFKERGVGMLHIKDTGGSAQLLIRADTTLGNVILNVGVTSGMLPHFTKQGKNKNNVMMLSPLNPPADKKCPKCKKNYLNPQESTACEEGCNPDATPLLLRVKTEADADKLIEQIKKICED</sequence>
<dbReference type="OMA" id="CDWVWEQ"/>
<dbReference type="GO" id="GO:0006606">
    <property type="term" value="P:protein import into nucleus"/>
    <property type="evidence" value="ECO:0000318"/>
    <property type="project" value="GO_Central"/>
</dbReference>
<dbReference type="SMART" id="SM00160">
    <property type="entry name" value="RanBD"/>
    <property type="match status" value="1"/>
</dbReference>
<dbReference type="KEGG" id="spu:115918746"/>
<dbReference type="GO" id="GO:0051028">
    <property type="term" value="P:mRNA transport"/>
    <property type="evidence" value="ECO:0007669"/>
    <property type="project" value="UniProtKB-KW"/>
</dbReference>
<dbReference type="GeneID" id="115918746"/>
<dbReference type="GO" id="GO:0005643">
    <property type="term" value="C:nuclear pore"/>
    <property type="evidence" value="ECO:0007669"/>
    <property type="project" value="UniProtKB-SubCell"/>
</dbReference>
<feature type="compositionally biased region" description="Polar residues" evidence="10">
    <location>
        <begin position="196"/>
        <end position="209"/>
    </location>
</feature>
<feature type="region of interest" description="Disordered" evidence="10">
    <location>
        <begin position="1"/>
        <end position="111"/>
    </location>
</feature>
<dbReference type="InParanoid" id="A0A7M7P249"/>
<keyword evidence="4" id="KW-0509">mRNA transport</keyword>
<dbReference type="EnsemblMetazoa" id="XM_030989176">
    <property type="protein sequence ID" value="XP_030845036"/>
    <property type="gene ID" value="LOC115918746"/>
</dbReference>
<name>A0A7M7P249_STRPU</name>
<dbReference type="AlphaFoldDB" id="A0A7M7P249"/>
<dbReference type="SUPFAM" id="SSF50729">
    <property type="entry name" value="PH domain-like"/>
    <property type="match status" value="1"/>
</dbReference>
<dbReference type="PANTHER" id="PTHR23138">
    <property type="entry name" value="RAN BINDING PROTEIN"/>
    <property type="match status" value="1"/>
</dbReference>
<evidence type="ECO:0000256" key="7">
    <source>
        <dbReference type="ARBA" id="ARBA00023010"/>
    </source>
</evidence>
<feature type="compositionally biased region" description="Polar residues" evidence="10">
    <location>
        <begin position="30"/>
        <end position="44"/>
    </location>
</feature>
<accession>A0A7M7P249</accession>
<feature type="region of interest" description="Disordered" evidence="10">
    <location>
        <begin position="174"/>
        <end position="212"/>
    </location>
</feature>
<evidence type="ECO:0000256" key="1">
    <source>
        <dbReference type="ARBA" id="ARBA00004567"/>
    </source>
</evidence>
<reference evidence="13" key="1">
    <citation type="submission" date="2015-02" db="EMBL/GenBank/DDBJ databases">
        <title>Genome sequencing for Strongylocentrotus purpuratus.</title>
        <authorList>
            <person name="Murali S."/>
            <person name="Liu Y."/>
            <person name="Vee V."/>
            <person name="English A."/>
            <person name="Wang M."/>
            <person name="Skinner E."/>
            <person name="Han Y."/>
            <person name="Muzny D.M."/>
            <person name="Worley K.C."/>
            <person name="Gibbs R.A."/>
        </authorList>
    </citation>
    <scope>NUCLEOTIDE SEQUENCE</scope>
</reference>
<keyword evidence="13" id="KW-1185">Reference proteome</keyword>
<dbReference type="OrthoDB" id="10062131at2759"/>
<evidence type="ECO:0000256" key="3">
    <source>
        <dbReference type="ARBA" id="ARBA00022737"/>
    </source>
</evidence>